<comment type="caution">
    <text evidence="2">The sequence shown here is derived from an EMBL/GenBank/DDBJ whole genome shotgun (WGS) entry which is preliminary data.</text>
</comment>
<reference evidence="2 3" key="1">
    <citation type="journal article" date="2017" name="ISME J.">
        <title>Grape pomace compost harbors organohalide-respiring Dehalogenimonas species with novel reductive dehalogenase genes.</title>
        <authorList>
            <person name="Yang Y."/>
            <person name="Higgins S.A."/>
            <person name="Yan J."/>
            <person name="Simsir B."/>
            <person name="Chourey K."/>
            <person name="Iyer R."/>
            <person name="Hettich R.L."/>
            <person name="Baldwin B."/>
            <person name="Ogles D.M."/>
            <person name="Loffler F.E."/>
        </authorList>
    </citation>
    <scope>NUCLEOTIDE SEQUENCE [LARGE SCALE GENOMIC DNA]</scope>
    <source>
        <strain evidence="2 3">GP</strain>
    </source>
</reference>
<keyword evidence="1" id="KW-1133">Transmembrane helix</keyword>
<evidence type="ECO:0000313" key="3">
    <source>
        <dbReference type="Proteomes" id="UP000235653"/>
    </source>
</evidence>
<keyword evidence="1" id="KW-0812">Transmembrane</keyword>
<sequence length="60" mass="6365">MLLRILGVVILVFAIPVAAFSIMGLIFSGDSAELIQGVIGTVITVGLVLIGYMLVKRSFK</sequence>
<feature type="transmembrane region" description="Helical" evidence="1">
    <location>
        <begin position="34"/>
        <end position="55"/>
    </location>
</feature>
<organism evidence="2 3">
    <name type="scientific">Dehalogenimonas etheniformans</name>
    <dbReference type="NCBI Taxonomy" id="1536648"/>
    <lineage>
        <taxon>Bacteria</taxon>
        <taxon>Bacillati</taxon>
        <taxon>Chloroflexota</taxon>
        <taxon>Dehalococcoidia</taxon>
        <taxon>Dehalococcoidales</taxon>
        <taxon>Dehalococcoidaceae</taxon>
        <taxon>Dehalogenimonas</taxon>
    </lineage>
</organism>
<protein>
    <submittedName>
        <fullName evidence="2">Uncharacterized protein</fullName>
    </submittedName>
</protein>
<name>A0A2P5P5Z2_9CHLR</name>
<dbReference type="AlphaFoldDB" id="A0A2P5P5Z2"/>
<keyword evidence="3" id="KW-1185">Reference proteome</keyword>
<dbReference type="Proteomes" id="UP000235653">
    <property type="component" value="Unassembled WGS sequence"/>
</dbReference>
<keyword evidence="1" id="KW-0472">Membrane</keyword>
<proteinExistence type="predicted"/>
<accession>A0A2P5P5Z2</accession>
<dbReference type="EMBL" id="JQAN02000011">
    <property type="protein sequence ID" value="PPD57700.1"/>
    <property type="molecule type" value="Genomic_DNA"/>
</dbReference>
<evidence type="ECO:0000256" key="1">
    <source>
        <dbReference type="SAM" id="Phobius"/>
    </source>
</evidence>
<evidence type="ECO:0000313" key="2">
    <source>
        <dbReference type="EMBL" id="PPD57700.1"/>
    </source>
</evidence>
<feature type="transmembrane region" description="Helical" evidence="1">
    <location>
        <begin position="5"/>
        <end position="28"/>
    </location>
</feature>
<gene>
    <name evidence="2" type="ORF">JP09_008140</name>
</gene>